<proteinExistence type="predicted"/>
<keyword evidence="2" id="KW-1185">Reference proteome</keyword>
<organism evidence="1 2">
    <name type="scientific">Parasphingopyxis lamellibrachiae</name>
    <dbReference type="NCBI Taxonomy" id="680125"/>
    <lineage>
        <taxon>Bacteria</taxon>
        <taxon>Pseudomonadati</taxon>
        <taxon>Pseudomonadota</taxon>
        <taxon>Alphaproteobacteria</taxon>
        <taxon>Sphingomonadales</taxon>
        <taxon>Sphingomonadaceae</taxon>
        <taxon>Parasphingopyxis</taxon>
    </lineage>
</organism>
<protein>
    <recommendedName>
        <fullName evidence="3">DUF1272 domain-containing protein</fullName>
    </recommendedName>
</protein>
<accession>A0A3D9FG32</accession>
<dbReference type="InterPro" id="IPR010696">
    <property type="entry name" value="DUF1272"/>
</dbReference>
<dbReference type="EMBL" id="QRDP01000004">
    <property type="protein sequence ID" value="RED16076.1"/>
    <property type="molecule type" value="Genomic_DNA"/>
</dbReference>
<dbReference type="AlphaFoldDB" id="A0A3D9FG32"/>
<comment type="caution">
    <text evidence="1">The sequence shown here is derived from an EMBL/GenBank/DDBJ whole genome shotgun (WGS) entry which is preliminary data.</text>
</comment>
<name>A0A3D9FG32_9SPHN</name>
<dbReference type="Proteomes" id="UP000256310">
    <property type="component" value="Unassembled WGS sequence"/>
</dbReference>
<dbReference type="Pfam" id="PF06906">
    <property type="entry name" value="DUF1272"/>
    <property type="match status" value="1"/>
</dbReference>
<dbReference type="RefSeq" id="WP_116235523.1">
    <property type="nucleotide sequence ID" value="NZ_QRDP01000004.1"/>
</dbReference>
<gene>
    <name evidence="1" type="ORF">DFR46_1088</name>
</gene>
<evidence type="ECO:0000313" key="1">
    <source>
        <dbReference type="EMBL" id="RED16076.1"/>
    </source>
</evidence>
<evidence type="ECO:0000313" key="2">
    <source>
        <dbReference type="Proteomes" id="UP000256310"/>
    </source>
</evidence>
<sequence length="77" mass="8335">MLEMRPDCERCGTNLPADRPGAHICTFECTFCEACATGPLAGSCPNCSGELRQRPVRATALLARFPASTERKYKANA</sequence>
<reference evidence="1 2" key="1">
    <citation type="submission" date="2018-07" db="EMBL/GenBank/DDBJ databases">
        <title>Genomic Encyclopedia of Type Strains, Phase IV (KMG-IV): sequencing the most valuable type-strain genomes for metagenomic binning, comparative biology and taxonomic classification.</title>
        <authorList>
            <person name="Goeker M."/>
        </authorList>
    </citation>
    <scope>NUCLEOTIDE SEQUENCE [LARGE SCALE GENOMIC DNA]</scope>
    <source>
        <strain evidence="1 2">DSM 26725</strain>
    </source>
</reference>
<evidence type="ECO:0008006" key="3">
    <source>
        <dbReference type="Google" id="ProtNLM"/>
    </source>
</evidence>
<dbReference type="OrthoDB" id="9808883at2"/>